<dbReference type="InterPro" id="IPR004561">
    <property type="entry name" value="IsoChor_synthase"/>
</dbReference>
<dbReference type="InterPro" id="IPR005801">
    <property type="entry name" value="ADC_synthase"/>
</dbReference>
<comment type="pathway">
    <text evidence="4">Quinol/quinone metabolism; 1,4-dihydroxy-2-naphthoate biosynthesis; 1,4-dihydroxy-2-naphthoate from chorismate: step 1/7.</text>
</comment>
<evidence type="ECO:0000313" key="6">
    <source>
        <dbReference type="EMBL" id="MBA4537405.1"/>
    </source>
</evidence>
<dbReference type="PANTHER" id="PTHR42839">
    <property type="entry name" value="ISOCHORISMATE SYNTHASE ENTC"/>
    <property type="match status" value="1"/>
</dbReference>
<evidence type="ECO:0000256" key="3">
    <source>
        <dbReference type="ARBA" id="ARBA00023235"/>
    </source>
</evidence>
<dbReference type="UniPathway" id="UPA01057">
    <property type="reaction ID" value="UER00163"/>
</dbReference>
<dbReference type="GO" id="GO:0009234">
    <property type="term" value="P:menaquinone biosynthetic process"/>
    <property type="evidence" value="ECO:0007669"/>
    <property type="project" value="UniProtKB-UniRule"/>
</dbReference>
<feature type="binding site" evidence="4">
    <location>
        <position position="348"/>
    </location>
    <ligand>
        <name>Mg(2+)</name>
        <dbReference type="ChEBI" id="CHEBI:18420"/>
    </ligand>
</feature>
<dbReference type="GO" id="GO:0008909">
    <property type="term" value="F:isochorismate synthase activity"/>
    <property type="evidence" value="ECO:0007669"/>
    <property type="project" value="UniProtKB-UniRule"/>
</dbReference>
<keyword evidence="4" id="KW-0460">Magnesium</keyword>
<sequence>MQSRIVYDFKPLEGEKLVKKQLGARFGGIFLITIQGTDFKEEILQGMNRAKATGKEVLLSVVNKIDHIEPLSFFAAGRENMFGERFFWKEPSSENYFIGLGICKLIRSDERDNRFLLVEKEWKRFIYEGMISNPYKHAGLGPVLFGGFSFDPFKPKTELWSKFNDSTFHVPKFMLSKVNGHAYLTTNLICTKNDEATFVEKVIEERENLLNVLFEYKPDFADAQLKKKIEINPLQWKETVANAIEDLKKSATLKKVVLARELRLYFSDDINIEQVLFHLLSDQVDSFIFAFESNGDCFIGASPERLVKKNNENVFSTCLAGSIRRGKTDQEDKLLGETLLKDEKNLIEHQYVVDMIKEAMNETCDEVILPSNPTLLKVRDIQHLYTPVVGKVNSDRSLLTLVERLHPTPALGGLPKKEAVKKIREIEELDRGLYAGPIGWMDYQGNGEFAVAIRSGLIQGQEASLFAGCGVVVDSNPEIEYQETDMKFRPMLNALGRNK</sequence>
<evidence type="ECO:0000256" key="1">
    <source>
        <dbReference type="ARBA" id="ARBA00000799"/>
    </source>
</evidence>
<name>A0A7W2AE58_9BACI</name>
<dbReference type="Proteomes" id="UP000570010">
    <property type="component" value="Unassembled WGS sequence"/>
</dbReference>
<organism evidence="6 7">
    <name type="scientific">Bacillus aquiflavi</name>
    <dbReference type="NCBI Taxonomy" id="2672567"/>
    <lineage>
        <taxon>Bacteria</taxon>
        <taxon>Bacillati</taxon>
        <taxon>Bacillota</taxon>
        <taxon>Bacilli</taxon>
        <taxon>Bacillales</taxon>
        <taxon>Bacillaceae</taxon>
        <taxon>Bacillus</taxon>
    </lineage>
</organism>
<dbReference type="SUPFAM" id="SSF56322">
    <property type="entry name" value="ADC synthase"/>
    <property type="match status" value="1"/>
</dbReference>
<keyword evidence="3 4" id="KW-0413">Isomerase</keyword>
<gene>
    <name evidence="4" type="primary">menF</name>
    <name evidence="6" type="ORF">H1Z61_09760</name>
</gene>
<comment type="caution">
    <text evidence="6">The sequence shown here is derived from an EMBL/GenBank/DDBJ whole genome shotgun (WGS) entry which is preliminary data.</text>
</comment>
<dbReference type="Pfam" id="PF00425">
    <property type="entry name" value="Chorismate_bind"/>
    <property type="match status" value="1"/>
</dbReference>
<dbReference type="InterPro" id="IPR034681">
    <property type="entry name" value="MenF"/>
</dbReference>
<evidence type="ECO:0000256" key="4">
    <source>
        <dbReference type="HAMAP-Rule" id="MF_01935"/>
    </source>
</evidence>
<evidence type="ECO:0000256" key="2">
    <source>
        <dbReference type="ARBA" id="ARBA00005297"/>
    </source>
</evidence>
<feature type="binding site" evidence="4">
    <location>
        <position position="483"/>
    </location>
    <ligand>
        <name>Mg(2+)</name>
        <dbReference type="ChEBI" id="CHEBI:18420"/>
    </ligand>
</feature>
<dbReference type="Gene3D" id="3.60.120.10">
    <property type="entry name" value="Anthranilate synthase"/>
    <property type="match status" value="1"/>
</dbReference>
<comment type="cofactor">
    <cofactor evidence="4">
        <name>Mg(2+)</name>
        <dbReference type="ChEBI" id="CHEBI:18420"/>
    </cofactor>
</comment>
<protein>
    <recommendedName>
        <fullName evidence="4">Isochorismate synthase MenF</fullName>
        <ecNumber evidence="4">5.4.4.2</ecNumber>
    </recommendedName>
    <alternativeName>
        <fullName evidence="4">Isochorismate mutase</fullName>
    </alternativeName>
</protein>
<comment type="catalytic activity">
    <reaction evidence="1 4">
        <text>chorismate = isochorismate</text>
        <dbReference type="Rhea" id="RHEA:18985"/>
        <dbReference type="ChEBI" id="CHEBI:29748"/>
        <dbReference type="ChEBI" id="CHEBI:29780"/>
        <dbReference type="EC" id="5.4.4.2"/>
    </reaction>
</comment>
<dbReference type="InterPro" id="IPR015890">
    <property type="entry name" value="Chorismate_C"/>
</dbReference>
<dbReference type="NCBIfam" id="TIGR00543">
    <property type="entry name" value="isochor_syn"/>
    <property type="match status" value="1"/>
</dbReference>
<feature type="active site" description="Proton acceptor" evidence="4">
    <location>
        <position position="255"/>
    </location>
</feature>
<dbReference type="AlphaFoldDB" id="A0A7W2AE58"/>
<keyword evidence="4" id="KW-0474">Menaquinone biosynthesis</keyword>
<feature type="domain" description="Chorismate-utilising enzyme C-terminal" evidence="5">
    <location>
        <begin position="235"/>
        <end position="487"/>
    </location>
</feature>
<dbReference type="EC" id="5.4.4.2" evidence="4"/>
<comment type="similarity">
    <text evidence="2 4">Belongs to the isochorismate synthase family.</text>
</comment>
<accession>A0A7W2AE58</accession>
<dbReference type="EMBL" id="JACEIO010000021">
    <property type="protein sequence ID" value="MBA4537405.1"/>
    <property type="molecule type" value="Genomic_DNA"/>
</dbReference>
<comment type="function">
    <text evidence="4">Catalyzes the conversion of chorismate to isochorismate.</text>
</comment>
<dbReference type="InterPro" id="IPR019999">
    <property type="entry name" value="Anth_synth_I-like"/>
</dbReference>
<evidence type="ECO:0000259" key="5">
    <source>
        <dbReference type="Pfam" id="PF00425"/>
    </source>
</evidence>
<dbReference type="GO" id="GO:0000287">
    <property type="term" value="F:magnesium ion binding"/>
    <property type="evidence" value="ECO:0007669"/>
    <property type="project" value="UniProtKB-UniRule"/>
</dbReference>
<dbReference type="UniPathway" id="UPA00079"/>
<dbReference type="HAMAP" id="MF_01935">
    <property type="entry name" value="MenF"/>
    <property type="match status" value="1"/>
</dbReference>
<keyword evidence="4" id="KW-0479">Metal-binding</keyword>
<feature type="active site" description="Proton donor" evidence="4">
    <location>
        <position position="304"/>
    </location>
</feature>
<dbReference type="PRINTS" id="PR00095">
    <property type="entry name" value="ANTSNTHASEI"/>
</dbReference>
<dbReference type="PANTHER" id="PTHR42839:SF1">
    <property type="entry name" value="ISOCHORISMATE SYNTHASE MENF"/>
    <property type="match status" value="1"/>
</dbReference>
<evidence type="ECO:0000313" key="7">
    <source>
        <dbReference type="Proteomes" id="UP000570010"/>
    </source>
</evidence>
<comment type="pathway">
    <text evidence="4">Quinol/quinone metabolism; menaquinone biosynthesis.</text>
</comment>
<reference evidence="6 7" key="1">
    <citation type="submission" date="2020-07" db="EMBL/GenBank/DDBJ databases">
        <authorList>
            <person name="Feng H."/>
        </authorList>
    </citation>
    <scope>NUCLEOTIDE SEQUENCE [LARGE SCALE GENOMIC DNA]</scope>
    <source>
        <strain evidence="7">s-12</strain>
    </source>
</reference>
<dbReference type="GO" id="GO:0009697">
    <property type="term" value="P:salicylic acid biosynthetic process"/>
    <property type="evidence" value="ECO:0007669"/>
    <property type="project" value="TreeGrafter"/>
</dbReference>
<proteinExistence type="inferred from homology"/>